<sequence>MSSQESIISRLLGSAQRVADNVIPPETRQRVYTQTRAFAEQRPFLMTFLTLQALFAAFPLLLLLATLLISLAFFAGAALLAFAFVSSAVCLALFFTTVFIVFPVFVVTSTAATFTGAGAVGAYVVARWAWNCCVSVRAENGGAPRAGTLGIDKKIEDAKKAFEGYTNGGGGWGEKACNGE</sequence>
<evidence type="ECO:0000256" key="1">
    <source>
        <dbReference type="SAM" id="Phobius"/>
    </source>
</evidence>
<proteinExistence type="predicted"/>
<accession>A0ABR4DF04</accession>
<gene>
    <name evidence="2" type="ORF">VTJ83DRAFT_3767</name>
</gene>
<comment type="caution">
    <text evidence="2">The sequence shown here is derived from an EMBL/GenBank/DDBJ whole genome shotgun (WGS) entry which is preliminary data.</text>
</comment>
<keyword evidence="1" id="KW-1133">Transmembrane helix</keyword>
<keyword evidence="1" id="KW-0812">Transmembrane</keyword>
<organism evidence="2 3">
    <name type="scientific">Remersonia thermophila</name>
    <dbReference type="NCBI Taxonomy" id="72144"/>
    <lineage>
        <taxon>Eukaryota</taxon>
        <taxon>Fungi</taxon>
        <taxon>Dikarya</taxon>
        <taxon>Ascomycota</taxon>
        <taxon>Pezizomycotina</taxon>
        <taxon>Sordariomycetes</taxon>
        <taxon>Sordariomycetidae</taxon>
        <taxon>Sordariales</taxon>
        <taxon>Sordariales incertae sedis</taxon>
        <taxon>Remersonia</taxon>
    </lineage>
</organism>
<feature type="transmembrane region" description="Helical" evidence="1">
    <location>
        <begin position="44"/>
        <end position="73"/>
    </location>
</feature>
<name>A0ABR4DF04_9PEZI</name>
<dbReference type="GeneID" id="98124825"/>
<keyword evidence="1" id="KW-0472">Membrane</keyword>
<evidence type="ECO:0000313" key="3">
    <source>
        <dbReference type="Proteomes" id="UP001600064"/>
    </source>
</evidence>
<evidence type="ECO:0000313" key="2">
    <source>
        <dbReference type="EMBL" id="KAL2268921.1"/>
    </source>
</evidence>
<protein>
    <submittedName>
        <fullName evidence="2">Uncharacterized protein</fullName>
    </submittedName>
</protein>
<dbReference type="RefSeq" id="XP_070867645.1">
    <property type="nucleotide sequence ID" value="XM_071010181.1"/>
</dbReference>
<reference evidence="2 3" key="1">
    <citation type="journal article" date="2024" name="Commun. Biol.">
        <title>Comparative genomic analysis of thermophilic fungi reveals convergent evolutionary adaptations and gene losses.</title>
        <authorList>
            <person name="Steindorff A.S."/>
            <person name="Aguilar-Pontes M.V."/>
            <person name="Robinson A.J."/>
            <person name="Andreopoulos B."/>
            <person name="LaButti K."/>
            <person name="Kuo A."/>
            <person name="Mondo S."/>
            <person name="Riley R."/>
            <person name="Otillar R."/>
            <person name="Haridas S."/>
            <person name="Lipzen A."/>
            <person name="Grimwood J."/>
            <person name="Schmutz J."/>
            <person name="Clum A."/>
            <person name="Reid I.D."/>
            <person name="Moisan M.C."/>
            <person name="Butler G."/>
            <person name="Nguyen T.T.M."/>
            <person name="Dewar K."/>
            <person name="Conant G."/>
            <person name="Drula E."/>
            <person name="Henrissat B."/>
            <person name="Hansel C."/>
            <person name="Singer S."/>
            <person name="Hutchinson M.I."/>
            <person name="de Vries R.P."/>
            <person name="Natvig D.O."/>
            <person name="Powell A.J."/>
            <person name="Tsang A."/>
            <person name="Grigoriev I.V."/>
        </authorList>
    </citation>
    <scope>NUCLEOTIDE SEQUENCE [LARGE SCALE GENOMIC DNA]</scope>
    <source>
        <strain evidence="2 3">ATCC 22073</strain>
    </source>
</reference>
<dbReference type="EMBL" id="JAZGUE010000003">
    <property type="protein sequence ID" value="KAL2268921.1"/>
    <property type="molecule type" value="Genomic_DNA"/>
</dbReference>
<feature type="transmembrane region" description="Helical" evidence="1">
    <location>
        <begin position="79"/>
        <end position="105"/>
    </location>
</feature>
<dbReference type="Proteomes" id="UP001600064">
    <property type="component" value="Unassembled WGS sequence"/>
</dbReference>
<feature type="transmembrane region" description="Helical" evidence="1">
    <location>
        <begin position="112"/>
        <end position="130"/>
    </location>
</feature>
<keyword evidence="3" id="KW-1185">Reference proteome</keyword>
<dbReference type="Pfam" id="PF16015">
    <property type="entry name" value="Promethin"/>
    <property type="match status" value="1"/>
</dbReference>